<protein>
    <submittedName>
        <fullName evidence="1">Methyltransferase domain-containing protein</fullName>
    </submittedName>
</protein>
<comment type="caution">
    <text evidence="1">The sequence shown here is derived from an EMBL/GenBank/DDBJ whole genome shotgun (WGS) entry which is preliminary data.</text>
</comment>
<dbReference type="RefSeq" id="WP_150456360.1">
    <property type="nucleotide sequence ID" value="NZ_VYKK01000002.1"/>
</dbReference>
<organism evidence="1 2">
    <name type="scientific">Paenibacillus spiritus</name>
    <dbReference type="NCBI Taxonomy" id="2496557"/>
    <lineage>
        <taxon>Bacteria</taxon>
        <taxon>Bacillati</taxon>
        <taxon>Bacillota</taxon>
        <taxon>Bacilli</taxon>
        <taxon>Bacillales</taxon>
        <taxon>Paenibacillaceae</taxon>
        <taxon>Paenibacillus</taxon>
    </lineage>
</organism>
<dbReference type="InterPro" id="IPR010719">
    <property type="entry name" value="MnmM_MeTrfase"/>
</dbReference>
<dbReference type="OrthoDB" id="9792989at2"/>
<dbReference type="Pfam" id="PF06962">
    <property type="entry name" value="rRNA_methylase"/>
    <property type="match status" value="1"/>
</dbReference>
<dbReference type="EMBL" id="VYKK01000002">
    <property type="protein sequence ID" value="KAA9008485.1"/>
    <property type="molecule type" value="Genomic_DNA"/>
</dbReference>
<proteinExistence type="predicted"/>
<keyword evidence="1" id="KW-0489">Methyltransferase</keyword>
<dbReference type="AlphaFoldDB" id="A0A5J5GJY8"/>
<reference evidence="1 2" key="1">
    <citation type="submission" date="2019-09" db="EMBL/GenBank/DDBJ databases">
        <title>Bacillus ochoae sp. nov., Paenibacillus whitsoniae sp. nov., Paenibacillus spiritus sp. nov. Isolated from the Mars Exploration Rover during spacecraft assembly.</title>
        <authorList>
            <person name="Seuylemezian A."/>
            <person name="Vaishampayan P."/>
        </authorList>
    </citation>
    <scope>NUCLEOTIDE SEQUENCE [LARGE SCALE GENOMIC DNA]</scope>
    <source>
        <strain evidence="1 2">MER_111</strain>
    </source>
</reference>
<keyword evidence="1" id="KW-0808">Transferase</keyword>
<name>A0A5J5GJY8_9BACL</name>
<evidence type="ECO:0000313" key="1">
    <source>
        <dbReference type="EMBL" id="KAA9008485.1"/>
    </source>
</evidence>
<dbReference type="PANTHER" id="PTHR35276">
    <property type="entry name" value="S-ADENOSYL-L-METHIONINE-DEPENDENT METHYLTRANSFERASES SUPERFAMILY PROTEIN"/>
    <property type="match status" value="1"/>
</dbReference>
<dbReference type="GO" id="GO:0032259">
    <property type="term" value="P:methylation"/>
    <property type="evidence" value="ECO:0007669"/>
    <property type="project" value="UniProtKB-KW"/>
</dbReference>
<dbReference type="PANTHER" id="PTHR35276:SF1">
    <property type="entry name" value="TRNA (MNM(5)S(2)U34)-METHYLTRANSFERASE, CHLOROPLASTIC"/>
    <property type="match status" value="1"/>
</dbReference>
<dbReference type="Gene3D" id="3.40.50.150">
    <property type="entry name" value="Vaccinia Virus protein VP39"/>
    <property type="match status" value="1"/>
</dbReference>
<dbReference type="InterPro" id="IPR029063">
    <property type="entry name" value="SAM-dependent_MTases_sf"/>
</dbReference>
<gene>
    <name evidence="1" type="ORF">F4V43_00975</name>
</gene>
<dbReference type="SUPFAM" id="SSF53335">
    <property type="entry name" value="S-adenosyl-L-methionine-dependent methyltransferases"/>
    <property type="match status" value="1"/>
</dbReference>
<sequence>MGFLSVLGMAQQLVSRRLQPGGRAVDATVGTGADTLFLARTAGRRGRVFGFDVQEQALRIARERLDQARLAGERLGETTLLLASHAGMAEAVPADWRGAVDAVMFNLGYLPDGSADKTIITEASSTLAALNAALSLLAPRGVLTAVVYPGHEGGEAEATAVRAWAEALSPKDGQSIVYRQLQRPEAPYLIAVERSRLPL</sequence>
<dbReference type="Proteomes" id="UP000367750">
    <property type="component" value="Unassembled WGS sequence"/>
</dbReference>
<dbReference type="GO" id="GO:0008168">
    <property type="term" value="F:methyltransferase activity"/>
    <property type="evidence" value="ECO:0007669"/>
    <property type="project" value="UniProtKB-KW"/>
</dbReference>
<accession>A0A5J5GJY8</accession>
<evidence type="ECO:0000313" key="2">
    <source>
        <dbReference type="Proteomes" id="UP000367750"/>
    </source>
</evidence>
<keyword evidence="2" id="KW-1185">Reference proteome</keyword>